<reference evidence="8 9" key="1">
    <citation type="submission" date="2019-01" db="EMBL/GenBank/DDBJ databases">
        <title>Ancylomarina salipaludis sp. nov., isolated from a salt marsh.</title>
        <authorList>
            <person name="Yoon J.-H."/>
        </authorList>
    </citation>
    <scope>NUCLEOTIDE SEQUENCE [LARGE SCALE GENOMIC DNA]</scope>
    <source>
        <strain evidence="8 9">SHSM-M15</strain>
    </source>
</reference>
<dbReference type="Gene3D" id="3.40.50.300">
    <property type="entry name" value="P-loop containing nucleotide triphosphate hydrolases"/>
    <property type="match status" value="1"/>
</dbReference>
<feature type="binding site" evidence="7">
    <location>
        <position position="82"/>
    </location>
    <ligand>
        <name>substrate</name>
    </ligand>
</feature>
<keyword evidence="5 7" id="KW-0067">ATP-binding</keyword>
<comment type="subcellular location">
    <subcellularLocation>
        <location evidence="7">Cytoplasm</location>
    </subcellularLocation>
</comment>
<dbReference type="EMBL" id="SAXA01000002">
    <property type="protein sequence ID" value="RXQ96543.1"/>
    <property type="molecule type" value="Genomic_DNA"/>
</dbReference>
<dbReference type="HAMAP" id="MF_00109">
    <property type="entry name" value="Shikimate_kinase"/>
    <property type="match status" value="1"/>
</dbReference>
<comment type="catalytic activity">
    <reaction evidence="7">
        <text>shikimate + ATP = 3-phosphoshikimate + ADP + H(+)</text>
        <dbReference type="Rhea" id="RHEA:13121"/>
        <dbReference type="ChEBI" id="CHEBI:15378"/>
        <dbReference type="ChEBI" id="CHEBI:30616"/>
        <dbReference type="ChEBI" id="CHEBI:36208"/>
        <dbReference type="ChEBI" id="CHEBI:145989"/>
        <dbReference type="ChEBI" id="CHEBI:456216"/>
        <dbReference type="EC" id="2.7.1.71"/>
    </reaction>
</comment>
<name>A0A4V1N0E5_9BACT</name>
<dbReference type="PRINTS" id="PR01100">
    <property type="entry name" value="SHIKIMTKNASE"/>
</dbReference>
<comment type="caution">
    <text evidence="7">Lacks conserved residue(s) required for the propagation of feature annotation.</text>
</comment>
<proteinExistence type="inferred from homology"/>
<dbReference type="AlphaFoldDB" id="A0A4V1N0E5"/>
<dbReference type="Pfam" id="PF01202">
    <property type="entry name" value="SKI"/>
    <property type="match status" value="1"/>
</dbReference>
<comment type="similarity">
    <text evidence="7">Belongs to the shikimate kinase family.</text>
</comment>
<comment type="function">
    <text evidence="7">Catalyzes the specific phosphorylation of the 3-hydroxyl group of shikimic acid using ATP as a cosubstrate.</text>
</comment>
<comment type="pathway">
    <text evidence="7">Metabolic intermediate biosynthesis; chorismate biosynthesis; chorismate from D-erythrose 4-phosphate and phosphoenolpyruvate: step 5/7.</text>
</comment>
<keyword evidence="4 7" id="KW-0418">Kinase</keyword>
<dbReference type="InterPro" id="IPR027417">
    <property type="entry name" value="P-loop_NTPase"/>
</dbReference>
<evidence type="ECO:0000256" key="5">
    <source>
        <dbReference type="ARBA" id="ARBA00022840"/>
    </source>
</evidence>
<keyword evidence="7" id="KW-0460">Magnesium</keyword>
<gene>
    <name evidence="7" type="primary">aroK</name>
    <name evidence="8" type="ORF">EO244_02620</name>
</gene>
<feature type="binding site" evidence="7">
    <location>
        <position position="143"/>
    </location>
    <ligand>
        <name>substrate</name>
    </ligand>
</feature>
<dbReference type="GO" id="GO:0000287">
    <property type="term" value="F:magnesium ion binding"/>
    <property type="evidence" value="ECO:0007669"/>
    <property type="project" value="UniProtKB-UniRule"/>
</dbReference>
<evidence type="ECO:0000256" key="4">
    <source>
        <dbReference type="ARBA" id="ARBA00022777"/>
    </source>
</evidence>
<dbReference type="InterPro" id="IPR031322">
    <property type="entry name" value="Shikimate/glucono_kinase"/>
</dbReference>
<dbReference type="RefSeq" id="WP_129252667.1">
    <property type="nucleotide sequence ID" value="NZ_SAXA01000002.1"/>
</dbReference>
<dbReference type="GO" id="GO:0005524">
    <property type="term" value="F:ATP binding"/>
    <property type="evidence" value="ECO:0007669"/>
    <property type="project" value="UniProtKB-UniRule"/>
</dbReference>
<keyword evidence="7" id="KW-0479">Metal-binding</keyword>
<dbReference type="PANTHER" id="PTHR21087:SF16">
    <property type="entry name" value="SHIKIMATE KINASE 1, CHLOROPLASTIC"/>
    <property type="match status" value="1"/>
</dbReference>
<evidence type="ECO:0000256" key="1">
    <source>
        <dbReference type="ARBA" id="ARBA00022605"/>
    </source>
</evidence>
<evidence type="ECO:0000313" key="8">
    <source>
        <dbReference type="EMBL" id="RXQ96543.1"/>
    </source>
</evidence>
<dbReference type="OrthoDB" id="9800332at2"/>
<dbReference type="GO" id="GO:0009073">
    <property type="term" value="P:aromatic amino acid family biosynthetic process"/>
    <property type="evidence" value="ECO:0007669"/>
    <property type="project" value="UniProtKB-KW"/>
</dbReference>
<dbReference type="EC" id="2.7.1.71" evidence="7"/>
<keyword evidence="3 7" id="KW-0547">Nucleotide-binding</keyword>
<dbReference type="CDD" id="cd00464">
    <property type="entry name" value="SK"/>
    <property type="match status" value="1"/>
</dbReference>
<comment type="subunit">
    <text evidence="7">Monomer.</text>
</comment>
<evidence type="ECO:0000256" key="6">
    <source>
        <dbReference type="ARBA" id="ARBA00023141"/>
    </source>
</evidence>
<feature type="binding site" evidence="7">
    <location>
        <position position="17"/>
    </location>
    <ligand>
        <name>Mg(2+)</name>
        <dbReference type="ChEBI" id="CHEBI:18420"/>
    </ligand>
</feature>
<keyword evidence="9" id="KW-1185">Reference proteome</keyword>
<organism evidence="8 9">
    <name type="scientific">Ancylomarina salipaludis</name>
    <dbReference type="NCBI Taxonomy" id="2501299"/>
    <lineage>
        <taxon>Bacteria</taxon>
        <taxon>Pseudomonadati</taxon>
        <taxon>Bacteroidota</taxon>
        <taxon>Bacteroidia</taxon>
        <taxon>Marinilabiliales</taxon>
        <taxon>Marinifilaceae</taxon>
        <taxon>Ancylomarina</taxon>
    </lineage>
</organism>
<dbReference type="UniPathway" id="UPA00053">
    <property type="reaction ID" value="UER00088"/>
</dbReference>
<dbReference type="PANTHER" id="PTHR21087">
    <property type="entry name" value="SHIKIMATE KINASE"/>
    <property type="match status" value="1"/>
</dbReference>
<keyword evidence="2 7" id="KW-0808">Transferase</keyword>
<feature type="binding site" evidence="7">
    <location>
        <position position="121"/>
    </location>
    <ligand>
        <name>ATP</name>
        <dbReference type="ChEBI" id="CHEBI:30616"/>
    </ligand>
</feature>
<feature type="binding site" evidence="7">
    <location>
        <position position="59"/>
    </location>
    <ligand>
        <name>substrate</name>
    </ligand>
</feature>
<dbReference type="SUPFAM" id="SSF52540">
    <property type="entry name" value="P-loop containing nucleoside triphosphate hydrolases"/>
    <property type="match status" value="1"/>
</dbReference>
<evidence type="ECO:0000313" key="9">
    <source>
        <dbReference type="Proteomes" id="UP000289703"/>
    </source>
</evidence>
<keyword evidence="7" id="KW-0963">Cytoplasm</keyword>
<dbReference type="GO" id="GO:0008652">
    <property type="term" value="P:amino acid biosynthetic process"/>
    <property type="evidence" value="ECO:0007669"/>
    <property type="project" value="UniProtKB-KW"/>
</dbReference>
<comment type="caution">
    <text evidence="8">The sequence shown here is derived from an EMBL/GenBank/DDBJ whole genome shotgun (WGS) entry which is preliminary data.</text>
</comment>
<feature type="binding site" evidence="7">
    <location>
        <begin position="13"/>
        <end position="18"/>
    </location>
    <ligand>
        <name>ATP</name>
        <dbReference type="ChEBI" id="CHEBI:30616"/>
    </ligand>
</feature>
<dbReference type="Proteomes" id="UP000289703">
    <property type="component" value="Unassembled WGS sequence"/>
</dbReference>
<feature type="binding site" evidence="7">
    <location>
        <position position="35"/>
    </location>
    <ligand>
        <name>substrate</name>
    </ligand>
</feature>
<dbReference type="InterPro" id="IPR000623">
    <property type="entry name" value="Shikimate_kinase/TSH1"/>
</dbReference>
<keyword evidence="1 7" id="KW-0028">Amino-acid biosynthesis</keyword>
<dbReference type="GO" id="GO:0005829">
    <property type="term" value="C:cytosol"/>
    <property type="evidence" value="ECO:0007669"/>
    <property type="project" value="TreeGrafter"/>
</dbReference>
<comment type="cofactor">
    <cofactor evidence="7">
        <name>Mg(2+)</name>
        <dbReference type="ChEBI" id="CHEBI:18420"/>
    </cofactor>
    <text evidence="7">Binds 1 Mg(2+) ion per subunit.</text>
</comment>
<dbReference type="GO" id="GO:0009423">
    <property type="term" value="P:chorismate biosynthetic process"/>
    <property type="evidence" value="ECO:0007669"/>
    <property type="project" value="UniProtKB-UniRule"/>
</dbReference>
<evidence type="ECO:0000256" key="2">
    <source>
        <dbReference type="ARBA" id="ARBA00022679"/>
    </source>
</evidence>
<protein>
    <recommendedName>
        <fullName evidence="7">Shikimate kinase</fullName>
        <shortName evidence="7">SK</shortName>
        <ecNumber evidence="7">2.7.1.71</ecNumber>
    </recommendedName>
</protein>
<sequence length="169" mass="19165">MVTKYIFLIGYMGCGKSYWGKSLAAKLNYDFIDLDELIERREGLSIPEIFEQFGETYFREREQSALDSLATLKVSTVISTGGGAACFHNNMEKMNAMGKTLYLMASPSILKQNILKSEGTRPIVQAIPESELEAYIANHLEERLPFYKQAQISVHVDGLKLEELIRLFK</sequence>
<evidence type="ECO:0000256" key="7">
    <source>
        <dbReference type="HAMAP-Rule" id="MF_00109"/>
    </source>
</evidence>
<keyword evidence="6 7" id="KW-0057">Aromatic amino acid biosynthesis</keyword>
<dbReference type="GO" id="GO:0004765">
    <property type="term" value="F:shikimate kinase activity"/>
    <property type="evidence" value="ECO:0007669"/>
    <property type="project" value="UniProtKB-UniRule"/>
</dbReference>
<evidence type="ECO:0000256" key="3">
    <source>
        <dbReference type="ARBA" id="ARBA00022741"/>
    </source>
</evidence>
<accession>A0A4V1N0E5</accession>